<protein>
    <recommendedName>
        <fullName evidence="3">Integrase catalytic domain-containing protein</fullName>
    </recommendedName>
</protein>
<dbReference type="EMBL" id="QJKJ01004409">
    <property type="protein sequence ID" value="RDX94270.1"/>
    <property type="molecule type" value="Genomic_DNA"/>
</dbReference>
<accession>A0A371GUP5</accession>
<gene>
    <name evidence="1" type="ORF">CR513_23360</name>
</gene>
<reference evidence="1" key="1">
    <citation type="submission" date="2018-05" db="EMBL/GenBank/DDBJ databases">
        <title>Draft genome of Mucuna pruriens seed.</title>
        <authorList>
            <person name="Nnadi N.E."/>
            <person name="Vos R."/>
            <person name="Hasami M.H."/>
            <person name="Devisetty U.K."/>
            <person name="Aguiy J.C."/>
        </authorList>
    </citation>
    <scope>NUCLEOTIDE SEQUENCE [LARGE SCALE GENOMIC DNA]</scope>
    <source>
        <strain evidence="1">JCA_2017</strain>
    </source>
</reference>
<evidence type="ECO:0000313" key="1">
    <source>
        <dbReference type="EMBL" id="RDX94270.1"/>
    </source>
</evidence>
<dbReference type="InterPro" id="IPR012337">
    <property type="entry name" value="RNaseH-like_sf"/>
</dbReference>
<dbReference type="InterPro" id="IPR039537">
    <property type="entry name" value="Retrotran_Ty1/copia-like"/>
</dbReference>
<feature type="non-terminal residue" evidence="1">
    <location>
        <position position="1"/>
    </location>
</feature>
<evidence type="ECO:0008006" key="3">
    <source>
        <dbReference type="Google" id="ProtNLM"/>
    </source>
</evidence>
<comment type="caution">
    <text evidence="1">The sequence shown here is derived from an EMBL/GenBank/DDBJ whole genome shotgun (WGS) entry which is preliminary data.</text>
</comment>
<name>A0A371GUP5_MUCPR</name>
<dbReference type="AlphaFoldDB" id="A0A371GUP5"/>
<dbReference type="GO" id="GO:0003676">
    <property type="term" value="F:nucleic acid binding"/>
    <property type="evidence" value="ECO:0007669"/>
    <property type="project" value="InterPro"/>
</dbReference>
<dbReference type="OrthoDB" id="2663223at2759"/>
<evidence type="ECO:0000313" key="2">
    <source>
        <dbReference type="Proteomes" id="UP000257109"/>
    </source>
</evidence>
<dbReference type="PANTHER" id="PTHR42648">
    <property type="entry name" value="TRANSPOSASE, PUTATIVE-RELATED"/>
    <property type="match status" value="1"/>
</dbReference>
<dbReference type="PANTHER" id="PTHR42648:SF31">
    <property type="entry name" value="RNA-DIRECTED DNA POLYMERASE"/>
    <property type="match status" value="1"/>
</dbReference>
<dbReference type="Proteomes" id="UP000257109">
    <property type="component" value="Unassembled WGS sequence"/>
</dbReference>
<sequence>MQLITVANGDHILQHGGRLELLKSKFLKCHYATFSPNHNKNLVPFDPIHSNVLRSDNDIEFVNLKFSKFLKDNDVVHELTCVNTPRQNGAVEKKNRHLKVARALLFQIFIPNVYWGKVVLSY</sequence>
<dbReference type="STRING" id="157652.A0A371GUP5"/>
<organism evidence="1 2">
    <name type="scientific">Mucuna pruriens</name>
    <name type="common">Velvet bean</name>
    <name type="synonym">Dolichos pruriens</name>
    <dbReference type="NCBI Taxonomy" id="157652"/>
    <lineage>
        <taxon>Eukaryota</taxon>
        <taxon>Viridiplantae</taxon>
        <taxon>Streptophyta</taxon>
        <taxon>Embryophyta</taxon>
        <taxon>Tracheophyta</taxon>
        <taxon>Spermatophyta</taxon>
        <taxon>Magnoliopsida</taxon>
        <taxon>eudicotyledons</taxon>
        <taxon>Gunneridae</taxon>
        <taxon>Pentapetalae</taxon>
        <taxon>rosids</taxon>
        <taxon>fabids</taxon>
        <taxon>Fabales</taxon>
        <taxon>Fabaceae</taxon>
        <taxon>Papilionoideae</taxon>
        <taxon>50 kb inversion clade</taxon>
        <taxon>NPAAA clade</taxon>
        <taxon>indigoferoid/millettioid clade</taxon>
        <taxon>Phaseoleae</taxon>
        <taxon>Mucuna</taxon>
    </lineage>
</organism>
<dbReference type="Gene3D" id="3.30.420.10">
    <property type="entry name" value="Ribonuclease H-like superfamily/Ribonuclease H"/>
    <property type="match status" value="1"/>
</dbReference>
<keyword evidence="2" id="KW-1185">Reference proteome</keyword>
<proteinExistence type="predicted"/>
<dbReference type="SUPFAM" id="SSF53098">
    <property type="entry name" value="Ribonuclease H-like"/>
    <property type="match status" value="1"/>
</dbReference>
<dbReference type="InterPro" id="IPR036397">
    <property type="entry name" value="RNaseH_sf"/>
</dbReference>